<feature type="region of interest" description="Disordered" evidence="1">
    <location>
        <begin position="196"/>
        <end position="215"/>
    </location>
</feature>
<dbReference type="EMBL" id="VJMH01001247">
    <property type="protein sequence ID" value="KAF0712528.1"/>
    <property type="molecule type" value="Genomic_DNA"/>
</dbReference>
<feature type="non-terminal residue" evidence="3">
    <location>
        <position position="434"/>
    </location>
</feature>
<feature type="transmembrane region" description="Helical" evidence="2">
    <location>
        <begin position="28"/>
        <end position="47"/>
    </location>
</feature>
<evidence type="ECO:0000313" key="3">
    <source>
        <dbReference type="EMBL" id="KAF0712528.1"/>
    </source>
</evidence>
<gene>
    <name evidence="3" type="ORF">As57867_004786</name>
</gene>
<protein>
    <submittedName>
        <fullName evidence="3">Uncharacterized protein</fullName>
    </submittedName>
</protein>
<sequence>MVLAGEATWLLYVSQDFLTIALNRFTKVYGPISCLAAWVALVALELASPVLPIATLDRHCTAHDMDNSVQCVSGVLQIGNLARFVEIFAVMGAAMLAALVLGHVGVLMCFRRRDDEIPTRHLLGVADLYVASEAGQAERWTLDKVSCLMAGLVSLAWGRHSFTFDIKLWVLREDNDSATTTTKVFVHHARRRSSLQAQDTLASATAPTNGSGASSKQTTSILPLWLHHALQIAASLWRMFMKIRKRVMPAFGVMHAVGSIVGSVSYLQVSQVNLANDLFWANFNTTGTHAFIATWLNKQLLLGIHDGTTTKLTTTSINVDGPFAVSPAILTPAANYGAMLQFSELNGVDETIRGLRLSDGCTAPWIFTQYCYVDFQQQWQLANSAARQRRCQAMTANGAVFLESILRNIPFSDFYSCWGPAYESAIAHDLRQST</sequence>
<evidence type="ECO:0000256" key="1">
    <source>
        <dbReference type="SAM" id="MobiDB-lite"/>
    </source>
</evidence>
<keyword evidence="2" id="KW-0812">Transmembrane</keyword>
<name>A0A6A4ZAC4_9STRA</name>
<reference evidence="3" key="1">
    <citation type="submission" date="2019-06" db="EMBL/GenBank/DDBJ databases">
        <title>Genomics analysis of Aphanomyces spp. identifies a new class of oomycete effector associated with host adaptation.</title>
        <authorList>
            <person name="Gaulin E."/>
        </authorList>
    </citation>
    <scope>NUCLEOTIDE SEQUENCE</scope>
    <source>
        <strain evidence="3">CBS 578.67</strain>
    </source>
</reference>
<feature type="transmembrane region" description="Helical" evidence="2">
    <location>
        <begin position="247"/>
        <end position="267"/>
    </location>
</feature>
<proteinExistence type="predicted"/>
<dbReference type="AlphaFoldDB" id="A0A6A4ZAC4"/>
<keyword evidence="2" id="KW-1133">Transmembrane helix</keyword>
<evidence type="ECO:0000256" key="2">
    <source>
        <dbReference type="SAM" id="Phobius"/>
    </source>
</evidence>
<keyword evidence="2" id="KW-0472">Membrane</keyword>
<organism evidence="3">
    <name type="scientific">Aphanomyces stellatus</name>
    <dbReference type="NCBI Taxonomy" id="120398"/>
    <lineage>
        <taxon>Eukaryota</taxon>
        <taxon>Sar</taxon>
        <taxon>Stramenopiles</taxon>
        <taxon>Oomycota</taxon>
        <taxon>Saprolegniomycetes</taxon>
        <taxon>Saprolegniales</taxon>
        <taxon>Verrucalvaceae</taxon>
        <taxon>Aphanomyces</taxon>
    </lineage>
</organism>
<accession>A0A6A4ZAC4</accession>
<feature type="transmembrane region" description="Helical" evidence="2">
    <location>
        <begin position="87"/>
        <end position="110"/>
    </location>
</feature>
<comment type="caution">
    <text evidence="3">The sequence shown here is derived from an EMBL/GenBank/DDBJ whole genome shotgun (WGS) entry which is preliminary data.</text>
</comment>